<evidence type="ECO:0000256" key="2">
    <source>
        <dbReference type="ARBA" id="ARBA00022814"/>
    </source>
</evidence>
<evidence type="ECO:0000256" key="6">
    <source>
        <dbReference type="HAMAP-Rule" id="MF_00073"/>
    </source>
</evidence>
<evidence type="ECO:0000313" key="8">
    <source>
        <dbReference type="EMBL" id="OGC57805.1"/>
    </source>
</evidence>
<dbReference type="Gene3D" id="1.10.940.10">
    <property type="entry name" value="NusB-like"/>
    <property type="match status" value="1"/>
</dbReference>
<dbReference type="GO" id="GO:0003723">
    <property type="term" value="F:RNA binding"/>
    <property type="evidence" value="ECO:0007669"/>
    <property type="project" value="UniProtKB-UniRule"/>
</dbReference>
<dbReference type="STRING" id="1802630.A3H26_00795"/>
<dbReference type="GO" id="GO:0006353">
    <property type="term" value="P:DNA-templated transcription termination"/>
    <property type="evidence" value="ECO:0007669"/>
    <property type="project" value="UniProtKB-UniRule"/>
</dbReference>
<dbReference type="InterPro" id="IPR006027">
    <property type="entry name" value="NusB_RsmB_TIM44"/>
</dbReference>
<dbReference type="InterPro" id="IPR035926">
    <property type="entry name" value="NusB-like_sf"/>
</dbReference>
<proteinExistence type="inferred from homology"/>
<dbReference type="PANTHER" id="PTHR11078">
    <property type="entry name" value="N UTILIZATION SUBSTANCE PROTEIN B-RELATED"/>
    <property type="match status" value="1"/>
</dbReference>
<dbReference type="AlphaFoldDB" id="A0A1F4VL38"/>
<dbReference type="Pfam" id="PF01029">
    <property type="entry name" value="NusB"/>
    <property type="match status" value="1"/>
</dbReference>
<keyword evidence="4 6" id="KW-0805">Transcription regulation</keyword>
<protein>
    <recommendedName>
        <fullName evidence="6">Transcription antitermination protein NusB</fullName>
    </recommendedName>
    <alternativeName>
        <fullName evidence="6">Antitermination factor NusB</fullName>
    </alternativeName>
</protein>
<evidence type="ECO:0000256" key="3">
    <source>
        <dbReference type="ARBA" id="ARBA00022884"/>
    </source>
</evidence>
<comment type="similarity">
    <text evidence="1 6">Belongs to the NusB family.</text>
</comment>
<evidence type="ECO:0000256" key="4">
    <source>
        <dbReference type="ARBA" id="ARBA00023015"/>
    </source>
</evidence>
<dbReference type="NCBIfam" id="TIGR01951">
    <property type="entry name" value="nusB"/>
    <property type="match status" value="1"/>
</dbReference>
<evidence type="ECO:0000313" key="9">
    <source>
        <dbReference type="Proteomes" id="UP000177763"/>
    </source>
</evidence>
<dbReference type="HAMAP" id="MF_00073">
    <property type="entry name" value="NusB"/>
    <property type="match status" value="1"/>
</dbReference>
<accession>A0A1F4VL38</accession>
<gene>
    <name evidence="6" type="primary">nusB</name>
    <name evidence="8" type="ORF">A3H26_00795</name>
</gene>
<feature type="domain" description="NusB/RsmB/TIM44" evidence="7">
    <location>
        <begin position="9"/>
        <end position="134"/>
    </location>
</feature>
<keyword evidence="3 6" id="KW-0694">RNA-binding</keyword>
<dbReference type="Proteomes" id="UP000177763">
    <property type="component" value="Unassembled WGS sequence"/>
</dbReference>
<comment type="caution">
    <text evidence="8">The sequence shown here is derived from an EMBL/GenBank/DDBJ whole genome shotgun (WGS) entry which is preliminary data.</text>
</comment>
<reference evidence="8 9" key="1">
    <citation type="journal article" date="2016" name="Nat. Commun.">
        <title>Thousands of microbial genomes shed light on interconnected biogeochemical processes in an aquifer system.</title>
        <authorList>
            <person name="Anantharaman K."/>
            <person name="Brown C.T."/>
            <person name="Hug L.A."/>
            <person name="Sharon I."/>
            <person name="Castelle C.J."/>
            <person name="Probst A.J."/>
            <person name="Thomas B.C."/>
            <person name="Singh A."/>
            <person name="Wilkins M.J."/>
            <person name="Karaoz U."/>
            <person name="Brodie E.L."/>
            <person name="Williams K.H."/>
            <person name="Hubbard S.S."/>
            <person name="Banfield J.F."/>
        </authorList>
    </citation>
    <scope>NUCLEOTIDE SEQUENCE [LARGE SCALE GENOMIC DNA]</scope>
</reference>
<keyword evidence="2 6" id="KW-0889">Transcription antitermination</keyword>
<dbReference type="GO" id="GO:0005829">
    <property type="term" value="C:cytosol"/>
    <property type="evidence" value="ECO:0007669"/>
    <property type="project" value="TreeGrafter"/>
</dbReference>
<dbReference type="EMBL" id="MEVN01000005">
    <property type="protein sequence ID" value="OGC57805.1"/>
    <property type="molecule type" value="Genomic_DNA"/>
</dbReference>
<dbReference type="PANTHER" id="PTHR11078:SF3">
    <property type="entry name" value="ANTITERMINATION NUSB DOMAIN-CONTAINING PROTEIN"/>
    <property type="match status" value="1"/>
</dbReference>
<evidence type="ECO:0000259" key="7">
    <source>
        <dbReference type="Pfam" id="PF01029"/>
    </source>
</evidence>
<name>A0A1F4VL38_UNCKA</name>
<organism evidence="8 9">
    <name type="scientific">candidate division WWE3 bacterium RIFCSPLOWO2_12_FULL_36_10</name>
    <dbReference type="NCBI Taxonomy" id="1802630"/>
    <lineage>
        <taxon>Bacteria</taxon>
        <taxon>Katanobacteria</taxon>
    </lineage>
</organism>
<sequence length="142" mass="15807">MGLKSDPRHQARKIALATIFCWVFQEGDNKDFELLSKELLECGQADFKLVEIITEGVETNNSKIDKIIQDNATDWPLEKVSKIDLVILRIAVFELLKLGDIPMKVVVDEAVELAKEFGSDSSSKFVNGVLGSIVDNLENLSL</sequence>
<comment type="function">
    <text evidence="6">Involved in transcription antitermination. Required for transcription of ribosomal RNA (rRNA) genes. Binds specifically to the boxA antiterminator sequence of the ribosomal RNA (rrn) operons.</text>
</comment>
<keyword evidence="5 6" id="KW-0804">Transcription</keyword>
<evidence type="ECO:0000256" key="1">
    <source>
        <dbReference type="ARBA" id="ARBA00005952"/>
    </source>
</evidence>
<evidence type="ECO:0000256" key="5">
    <source>
        <dbReference type="ARBA" id="ARBA00023163"/>
    </source>
</evidence>
<dbReference type="SUPFAM" id="SSF48013">
    <property type="entry name" value="NusB-like"/>
    <property type="match status" value="1"/>
</dbReference>
<dbReference type="GO" id="GO:0031564">
    <property type="term" value="P:transcription antitermination"/>
    <property type="evidence" value="ECO:0007669"/>
    <property type="project" value="UniProtKB-KW"/>
</dbReference>
<dbReference type="InterPro" id="IPR011605">
    <property type="entry name" value="NusB_fam"/>
</dbReference>